<gene>
    <name evidence="2" type="ORF">DI533_05880</name>
</gene>
<keyword evidence="1" id="KW-0472">Membrane</keyword>
<feature type="transmembrane region" description="Helical" evidence="1">
    <location>
        <begin position="35"/>
        <end position="53"/>
    </location>
</feature>
<reference evidence="2 3" key="1">
    <citation type="submission" date="2017-08" db="EMBL/GenBank/DDBJ databases">
        <title>Infants hospitalized years apart are colonized by the same room-sourced microbial strains.</title>
        <authorList>
            <person name="Brooks B."/>
            <person name="Olm M.R."/>
            <person name="Firek B.A."/>
            <person name="Baker R."/>
            <person name="Thomas B.C."/>
            <person name="Morowitz M.J."/>
            <person name="Banfield J.F."/>
        </authorList>
    </citation>
    <scope>NUCLEOTIDE SEQUENCE [LARGE SCALE GENOMIC DNA]</scope>
    <source>
        <strain evidence="2">S2_003_000_R2_11</strain>
    </source>
</reference>
<dbReference type="Gene3D" id="1.20.120.1760">
    <property type="match status" value="1"/>
</dbReference>
<feature type="transmembrane region" description="Helical" evidence="1">
    <location>
        <begin position="183"/>
        <end position="204"/>
    </location>
</feature>
<keyword evidence="1" id="KW-0812">Transmembrane</keyword>
<dbReference type="InterPro" id="IPR043130">
    <property type="entry name" value="CDP-OH_PTrfase_TM_dom"/>
</dbReference>
<dbReference type="AlphaFoldDB" id="A0A2W5SH31"/>
<protein>
    <submittedName>
        <fullName evidence="2">CDP-diacylglycerol--glycerol-3-phosphate 3-phosphatidyltransferase</fullName>
    </submittedName>
</protein>
<sequence length="216" mass="22566">MTQPDSRRPLASRDTAWARALTRRLAATSITPNQISWAGIGFALLAGLAFWGAGCSSGVLRGLMLILAAAGCQLRLICNLLDGLVAIEAGKHEADGAFWNEFPDRISDILILVGLGLGLGLPSLGWAAATGAVLTAYTRELGRATGLPADFRGPMAKPQRMAVLTGAALLSVFAPLWDGRDGLLILGLWAVAIGTAVTVGLRGWRIVGALKARVEV</sequence>
<evidence type="ECO:0000313" key="2">
    <source>
        <dbReference type="EMBL" id="PZR00133.1"/>
    </source>
</evidence>
<keyword evidence="2" id="KW-0808">Transferase</keyword>
<dbReference type="EMBL" id="QFQS01000001">
    <property type="protein sequence ID" value="PZR00133.1"/>
    <property type="molecule type" value="Genomic_DNA"/>
</dbReference>
<feature type="transmembrane region" description="Helical" evidence="1">
    <location>
        <begin position="158"/>
        <end position="177"/>
    </location>
</feature>
<evidence type="ECO:0000313" key="3">
    <source>
        <dbReference type="Proteomes" id="UP000248975"/>
    </source>
</evidence>
<organism evidence="2 3">
    <name type="scientific">Cereibacter sphaeroides</name>
    <name type="common">Rhodobacter sphaeroides</name>
    <dbReference type="NCBI Taxonomy" id="1063"/>
    <lineage>
        <taxon>Bacteria</taxon>
        <taxon>Pseudomonadati</taxon>
        <taxon>Pseudomonadota</taxon>
        <taxon>Alphaproteobacteria</taxon>
        <taxon>Rhodobacterales</taxon>
        <taxon>Paracoccaceae</taxon>
        <taxon>Cereibacter</taxon>
    </lineage>
</organism>
<feature type="transmembrane region" description="Helical" evidence="1">
    <location>
        <begin position="109"/>
        <end position="137"/>
    </location>
</feature>
<dbReference type="Proteomes" id="UP000248975">
    <property type="component" value="Unassembled WGS sequence"/>
</dbReference>
<name>A0A2W5SH31_CERSP</name>
<accession>A0A2W5SH31</accession>
<proteinExistence type="predicted"/>
<dbReference type="GO" id="GO:0016740">
    <property type="term" value="F:transferase activity"/>
    <property type="evidence" value="ECO:0007669"/>
    <property type="project" value="UniProtKB-KW"/>
</dbReference>
<comment type="caution">
    <text evidence="2">The sequence shown here is derived from an EMBL/GenBank/DDBJ whole genome shotgun (WGS) entry which is preliminary data.</text>
</comment>
<keyword evidence="1" id="KW-1133">Transmembrane helix</keyword>
<evidence type="ECO:0000256" key="1">
    <source>
        <dbReference type="SAM" id="Phobius"/>
    </source>
</evidence>